<gene>
    <name evidence="1" type="ORF">J2I47_15240</name>
</gene>
<protein>
    <submittedName>
        <fullName evidence="1">Uncharacterized protein</fullName>
    </submittedName>
</protein>
<comment type="caution">
    <text evidence="1">The sequence shown here is derived from an EMBL/GenBank/DDBJ whole genome shotgun (WGS) entry which is preliminary data.</text>
</comment>
<name>A0A939GJH5_9BACT</name>
<keyword evidence="2" id="KW-1185">Reference proteome</keyword>
<sequence length="68" mass="7797">MKTKDKALLGDLRETLKALMQKEIENLPHLLESLEPKDRLNIVCKMLPYVFPKVEAVHSAHGEPDSWT</sequence>
<reference evidence="1" key="1">
    <citation type="submission" date="2021-03" db="EMBL/GenBank/DDBJ databases">
        <title>Fibrella sp. HMF5335 genome sequencing and assembly.</title>
        <authorList>
            <person name="Kang H."/>
            <person name="Kim H."/>
            <person name="Bae S."/>
            <person name="Joh K."/>
        </authorList>
    </citation>
    <scope>NUCLEOTIDE SEQUENCE</scope>
    <source>
        <strain evidence="1">HMF5335</strain>
    </source>
</reference>
<dbReference type="AlphaFoldDB" id="A0A939GJH5"/>
<dbReference type="EMBL" id="JAFMYV010000007">
    <property type="protein sequence ID" value="MBO0937911.1"/>
    <property type="molecule type" value="Genomic_DNA"/>
</dbReference>
<dbReference type="RefSeq" id="WP_207365447.1">
    <property type="nucleotide sequence ID" value="NZ_JAFMYV010000007.1"/>
</dbReference>
<organism evidence="1 2">
    <name type="scientific">Fibrella rubiginis</name>
    <dbReference type="NCBI Taxonomy" id="2817060"/>
    <lineage>
        <taxon>Bacteria</taxon>
        <taxon>Pseudomonadati</taxon>
        <taxon>Bacteroidota</taxon>
        <taxon>Cytophagia</taxon>
        <taxon>Cytophagales</taxon>
        <taxon>Spirosomataceae</taxon>
        <taxon>Fibrella</taxon>
    </lineage>
</organism>
<dbReference type="Proteomes" id="UP000664034">
    <property type="component" value="Unassembled WGS sequence"/>
</dbReference>
<accession>A0A939GJH5</accession>
<evidence type="ECO:0000313" key="1">
    <source>
        <dbReference type="EMBL" id="MBO0937911.1"/>
    </source>
</evidence>
<evidence type="ECO:0000313" key="2">
    <source>
        <dbReference type="Proteomes" id="UP000664034"/>
    </source>
</evidence>
<proteinExistence type="predicted"/>